<dbReference type="InterPro" id="IPR027056">
    <property type="entry name" value="Gluconate_2DH_su3"/>
</dbReference>
<name>A0A8J6Q405_9FLAO</name>
<evidence type="ECO:0000313" key="2">
    <source>
        <dbReference type="Proteomes" id="UP000600588"/>
    </source>
</evidence>
<comment type="caution">
    <text evidence="1">The sequence shown here is derived from an EMBL/GenBank/DDBJ whole genome shotgun (WGS) entry which is preliminary data.</text>
</comment>
<dbReference type="AlphaFoldDB" id="A0A8J6Q405"/>
<evidence type="ECO:0000313" key="1">
    <source>
        <dbReference type="EMBL" id="MBD0832945.1"/>
    </source>
</evidence>
<dbReference type="RefSeq" id="WP_188230725.1">
    <property type="nucleotide sequence ID" value="NZ_JACVXB010000005.1"/>
</dbReference>
<organism evidence="1 2">
    <name type="scientific">Aestuariibaculum sediminum</name>
    <dbReference type="NCBI Taxonomy" id="2770637"/>
    <lineage>
        <taxon>Bacteria</taxon>
        <taxon>Pseudomonadati</taxon>
        <taxon>Bacteroidota</taxon>
        <taxon>Flavobacteriia</taxon>
        <taxon>Flavobacteriales</taxon>
        <taxon>Flavobacteriaceae</taxon>
    </lineage>
</organism>
<accession>A0A8J6Q405</accession>
<dbReference type="EMBL" id="JACVXB010000005">
    <property type="protein sequence ID" value="MBD0832945.1"/>
    <property type="molecule type" value="Genomic_DNA"/>
</dbReference>
<dbReference type="Proteomes" id="UP000600588">
    <property type="component" value="Unassembled WGS sequence"/>
</dbReference>
<keyword evidence="2" id="KW-1185">Reference proteome</keyword>
<dbReference type="PROSITE" id="PS51257">
    <property type="entry name" value="PROKAR_LIPOPROTEIN"/>
    <property type="match status" value="1"/>
</dbReference>
<dbReference type="Pfam" id="PF13618">
    <property type="entry name" value="Gluconate_2-dh3"/>
    <property type="match status" value="1"/>
</dbReference>
<gene>
    <name evidence="1" type="ORF">ICJ83_12440</name>
</gene>
<sequence>MKRREALKNIGLTSAFFAVTPTVINLLQSCTADVKSWIPVFLSKEQGTALTIFSDIILPKTKGLPSASELNIPEFIDKYILEVFTEENQIHFNTALNHIIHLLKPSETSSIEEVKIENYKVLLNEYLLTKDEIDQEREAKPEALGFTTSEFLNTLKSMTINAYRTSEFIGEQVLAYDPIPGTFYCSDLEELTNGFSWSL</sequence>
<reference evidence="1 2" key="1">
    <citation type="submission" date="2020-09" db="EMBL/GenBank/DDBJ databases">
        <title>TT11 complete genome.</title>
        <authorList>
            <person name="Wu Z."/>
        </authorList>
    </citation>
    <scope>NUCLEOTIDE SEQUENCE [LARGE SCALE GENOMIC DNA]</scope>
    <source>
        <strain evidence="1 2">TT11</strain>
    </source>
</reference>
<protein>
    <submittedName>
        <fullName evidence="1">Gluconate 2-dehydrogenase subunit 3 family protein</fullName>
    </submittedName>
</protein>
<proteinExistence type="predicted"/>